<dbReference type="Pfam" id="PF13620">
    <property type="entry name" value="CarboxypepD_reg"/>
    <property type="match status" value="1"/>
</dbReference>
<evidence type="ECO:0000313" key="3">
    <source>
        <dbReference type="Proteomes" id="UP000032309"/>
    </source>
</evidence>
<evidence type="ECO:0000313" key="2">
    <source>
        <dbReference type="EMBL" id="GAN31922.1"/>
    </source>
</evidence>
<dbReference type="Proteomes" id="UP000032309">
    <property type="component" value="Unassembled WGS sequence"/>
</dbReference>
<evidence type="ECO:0000256" key="1">
    <source>
        <dbReference type="SAM" id="MobiDB-lite"/>
    </source>
</evidence>
<accession>A0ABQ0JT58</accession>
<sequence>MRYLITEGFLKYIICLLGITIFLLNGNGISFADKVKIDYDNGFFHQDDEEDYDESEGDDDDGEDDDESHNAGRNCLTSDCHSNGNEHHFSVGGTIYTDADGTARRTGAEIKVIDATGTTTILRSDGLGNFYSEKTLNAPFIISALYGGREVKMPIPAPDGGCNAESCHVIGVAGRVFISTNDLDLTGTVTEAASGRVSSEISYNGDIKSILDAKCIICHSSGGIKSDVPLTTYTEVTDPRLVIPGSADSLLLKRVDKNSSIGTMWKYLNSRSDYKKMKKWIVKYNAQEFSSGQVSSVGEAISAARVSLRQNGSVRYKAVTDAEGTFVMKSVKAGEYILKISKKGYKTYKQSYQMNQSNVIPLEITIKKK</sequence>
<name>A0ABQ0JT58_9BACT</name>
<organism evidence="2 3">
    <name type="scientific">Candidatus Brocadia sinica JPN1</name>
    <dbReference type="NCBI Taxonomy" id="1197129"/>
    <lineage>
        <taxon>Bacteria</taxon>
        <taxon>Pseudomonadati</taxon>
        <taxon>Planctomycetota</taxon>
        <taxon>Candidatus Brocadiia</taxon>
        <taxon>Candidatus Brocadiales</taxon>
        <taxon>Candidatus Brocadiaceae</taxon>
        <taxon>Candidatus Brocadia</taxon>
    </lineage>
</organism>
<dbReference type="SUPFAM" id="SSF49478">
    <property type="entry name" value="Cna protein B-type domain"/>
    <property type="match status" value="1"/>
</dbReference>
<dbReference type="InterPro" id="IPR013783">
    <property type="entry name" value="Ig-like_fold"/>
</dbReference>
<reference evidence="3" key="1">
    <citation type="journal article" date="2015" name="Genome Announc.">
        <title>Draft Genome Sequence of an Anaerobic Ammonium-Oxidizing Bacterium, "Candidatus Brocadia sinica".</title>
        <authorList>
            <person name="Oshiki M."/>
            <person name="Shinyako-Hata K."/>
            <person name="Satoh H."/>
            <person name="Okabe S."/>
        </authorList>
    </citation>
    <scope>NUCLEOTIDE SEQUENCE [LARGE SCALE GENOMIC DNA]</scope>
    <source>
        <strain evidence="3">JPN1</strain>
    </source>
</reference>
<feature type="compositionally biased region" description="Acidic residues" evidence="1">
    <location>
        <begin position="47"/>
        <end position="67"/>
    </location>
</feature>
<protein>
    <recommendedName>
        <fullName evidence="4">Carboxypeptidase regulatory-like domain-containing protein</fullName>
    </recommendedName>
</protein>
<proteinExistence type="predicted"/>
<feature type="region of interest" description="Disordered" evidence="1">
    <location>
        <begin position="46"/>
        <end position="73"/>
    </location>
</feature>
<evidence type="ECO:0008006" key="4">
    <source>
        <dbReference type="Google" id="ProtNLM"/>
    </source>
</evidence>
<dbReference type="Gene3D" id="2.60.40.10">
    <property type="entry name" value="Immunoglobulins"/>
    <property type="match status" value="1"/>
</dbReference>
<dbReference type="EMBL" id="BAFN01000001">
    <property type="protein sequence ID" value="GAN31922.1"/>
    <property type="molecule type" value="Genomic_DNA"/>
</dbReference>
<keyword evidence="3" id="KW-1185">Reference proteome</keyword>
<gene>
    <name evidence="2" type="ORF">BROSI_A0426</name>
</gene>
<dbReference type="RefSeq" id="WP_052561923.1">
    <property type="nucleotide sequence ID" value="NZ_BAFN01000001.1"/>
</dbReference>
<comment type="caution">
    <text evidence="2">The sequence shown here is derived from an EMBL/GenBank/DDBJ whole genome shotgun (WGS) entry which is preliminary data.</text>
</comment>